<evidence type="ECO:0008006" key="3">
    <source>
        <dbReference type="Google" id="ProtNLM"/>
    </source>
</evidence>
<protein>
    <recommendedName>
        <fullName evidence="3">Phasin family protein</fullName>
    </recommendedName>
</protein>
<organism evidence="1 2">
    <name type="scientific">Azoarcus sp. (strain BH72)</name>
    <dbReference type="NCBI Taxonomy" id="418699"/>
    <lineage>
        <taxon>Bacteria</taxon>
        <taxon>Pseudomonadati</taxon>
        <taxon>Pseudomonadota</taxon>
        <taxon>Betaproteobacteria</taxon>
        <taxon>Rhodocyclales</taxon>
        <taxon>Zoogloeaceae</taxon>
        <taxon>Azoarcus</taxon>
    </lineage>
</organism>
<dbReference type="KEGG" id="aoa:dqs_2882"/>
<evidence type="ECO:0000313" key="2">
    <source>
        <dbReference type="Proteomes" id="UP000002588"/>
    </source>
</evidence>
<dbReference type="RefSeq" id="WP_011766473.1">
    <property type="nucleotide sequence ID" value="NC_008702.1"/>
</dbReference>
<name>A1K958_AZOSB</name>
<dbReference type="eggNOG" id="COG5490">
    <property type="taxonomic scope" value="Bacteria"/>
</dbReference>
<gene>
    <name evidence="1" type="ordered locus">azo2747</name>
</gene>
<dbReference type="AlphaFoldDB" id="A1K958"/>
<dbReference type="STRING" id="62928.azo2747"/>
<proteinExistence type="predicted"/>
<dbReference type="OrthoDB" id="9182250at2"/>
<sequence length="177" mass="18949">MSSYFSLQKLTDAANANGNALKSAFDIGLDASERFVALNFATLRSLSAGYKPLGEDVFEQFSGQFKTPVQGIEQATDYLRNVSDIYVKAQADIARLNSERLNGVSQQVNELLDDVARTGPAGTAEVVGKVKTALNSVTEAYENILRTTREATEHQFAAASNALQPIVASAKASKKAA</sequence>
<reference evidence="1 2" key="1">
    <citation type="journal article" date="2006" name="Nat. Biotechnol.">
        <title>Complete genome of the mutualistic, N2-fixing grass endophyte Azoarcus sp. strain BH72.</title>
        <authorList>
            <person name="Krause A."/>
            <person name="Ramakumar A."/>
            <person name="Bartels D."/>
            <person name="Battistoni F."/>
            <person name="Bekel T."/>
            <person name="Boch J."/>
            <person name="Boehm M."/>
            <person name="Friedrich F."/>
            <person name="Hurek T."/>
            <person name="Krause L."/>
            <person name="Linke B."/>
            <person name="McHardy A.C."/>
            <person name="Sarkar A."/>
            <person name="Schneiker S."/>
            <person name="Syed A.A."/>
            <person name="Thauer R."/>
            <person name="Vorhoelter F.-J."/>
            <person name="Weidner S."/>
            <person name="Puehler A."/>
            <person name="Reinhold-Hurek B."/>
            <person name="Kaiser O."/>
            <person name="Goesmann A."/>
        </authorList>
    </citation>
    <scope>NUCLEOTIDE SEQUENCE [LARGE SCALE GENOMIC DNA]</scope>
    <source>
        <strain evidence="1 2">BH72</strain>
    </source>
</reference>
<dbReference type="KEGG" id="azo:azo2747"/>
<dbReference type="Proteomes" id="UP000002588">
    <property type="component" value="Chromosome"/>
</dbReference>
<evidence type="ECO:0000313" key="1">
    <source>
        <dbReference type="EMBL" id="CAL95363.1"/>
    </source>
</evidence>
<dbReference type="EMBL" id="AM406670">
    <property type="protein sequence ID" value="CAL95363.1"/>
    <property type="molecule type" value="Genomic_DNA"/>
</dbReference>
<keyword evidence="2" id="KW-1185">Reference proteome</keyword>
<dbReference type="HOGENOM" id="CLU_126410_0_0_4"/>
<accession>A1K958</accession>